<protein>
    <submittedName>
        <fullName evidence="1">Uncharacterized protein</fullName>
    </submittedName>
</protein>
<evidence type="ECO:0000313" key="1">
    <source>
        <dbReference type="EMBL" id="KZD89054.1"/>
    </source>
</evidence>
<evidence type="ECO:0000313" key="2">
    <source>
        <dbReference type="Proteomes" id="UP000076442"/>
    </source>
</evidence>
<proteinExistence type="predicted"/>
<dbReference type="AlphaFoldDB" id="A0AAP1E1T2"/>
<dbReference type="EMBL" id="LJZV01000025">
    <property type="protein sequence ID" value="KZD89054.1"/>
    <property type="molecule type" value="Genomic_DNA"/>
</dbReference>
<accession>A0AAP1E1T2</accession>
<name>A0AAP1E1T2_BACIU</name>
<sequence>MKEAGAKAVEVSKENVTKSVEEEQYLPWSEKAGGIQQTIFLEAGLDMYLKLYGVFHNKKKNQLLNEIIAEFKAKNPINL</sequence>
<reference evidence="1 2" key="1">
    <citation type="submission" date="2015-09" db="EMBL/GenBank/DDBJ databases">
        <title>Spore heat resistance.</title>
        <authorList>
            <person name="Boekhorst J."/>
            <person name="Berendsen E.M."/>
            <person name="Wells-Bennik M.H."/>
            <person name="Kuipers O.P."/>
        </authorList>
    </citation>
    <scope>NUCLEOTIDE SEQUENCE [LARGE SCALE GENOMIC DNA]</scope>
    <source>
        <strain evidence="1 2">B4122</strain>
    </source>
</reference>
<gene>
    <name evidence="1" type="ORF">B4122_3942</name>
</gene>
<organism evidence="1 2">
    <name type="scientific">Bacillus subtilis</name>
    <dbReference type="NCBI Taxonomy" id="1423"/>
    <lineage>
        <taxon>Bacteria</taxon>
        <taxon>Bacillati</taxon>
        <taxon>Bacillota</taxon>
        <taxon>Bacilli</taxon>
        <taxon>Bacillales</taxon>
        <taxon>Bacillaceae</taxon>
        <taxon>Bacillus</taxon>
    </lineage>
</organism>
<comment type="caution">
    <text evidence="1">The sequence shown here is derived from an EMBL/GenBank/DDBJ whole genome shotgun (WGS) entry which is preliminary data.</text>
</comment>
<dbReference type="Proteomes" id="UP000076442">
    <property type="component" value="Unassembled WGS sequence"/>
</dbReference>